<sequence>MNDALLALVEREVGRWPGVVSRPDRFGAVAFRYGKREIGHVHHDCVADLPVTKEVREHLLFEGRARPHRAGSKGYISYPIENRDDVSVVLEILDSNYNRAKAAAERRAASREEVGGA</sequence>
<feature type="domain" description="Luciferase" evidence="1">
    <location>
        <begin position="35"/>
        <end position="93"/>
    </location>
</feature>
<gene>
    <name evidence="2" type="ORF">AVDCRST_MAG93-6715</name>
</gene>
<accession>A0A6J4LX79</accession>
<name>A0A6J4LX79_9CHLR</name>
<protein>
    <recommendedName>
        <fullName evidence="1">Luciferase domain-containing protein</fullName>
    </recommendedName>
</protein>
<organism evidence="2">
    <name type="scientific">uncultured Chloroflexia bacterium</name>
    <dbReference type="NCBI Taxonomy" id="1672391"/>
    <lineage>
        <taxon>Bacteria</taxon>
        <taxon>Bacillati</taxon>
        <taxon>Chloroflexota</taxon>
        <taxon>Chloroflexia</taxon>
        <taxon>environmental samples</taxon>
    </lineage>
</organism>
<dbReference type="InterPro" id="IPR040841">
    <property type="entry name" value="Luciferase_dom"/>
</dbReference>
<proteinExistence type="predicted"/>
<evidence type="ECO:0000259" key="1">
    <source>
        <dbReference type="Pfam" id="PF17648"/>
    </source>
</evidence>
<dbReference type="AlphaFoldDB" id="A0A6J4LX79"/>
<dbReference type="Pfam" id="PF17648">
    <property type="entry name" value="Luciferase"/>
    <property type="match status" value="1"/>
</dbReference>
<reference evidence="2" key="1">
    <citation type="submission" date="2020-02" db="EMBL/GenBank/DDBJ databases">
        <authorList>
            <person name="Meier V. D."/>
        </authorList>
    </citation>
    <scope>NUCLEOTIDE SEQUENCE</scope>
    <source>
        <strain evidence="2">AVDCRST_MAG93</strain>
    </source>
</reference>
<evidence type="ECO:0000313" key="2">
    <source>
        <dbReference type="EMBL" id="CAA9342353.1"/>
    </source>
</evidence>
<dbReference type="EMBL" id="CADCTR010002264">
    <property type="protein sequence ID" value="CAA9342353.1"/>
    <property type="molecule type" value="Genomic_DNA"/>
</dbReference>